<protein>
    <submittedName>
        <fullName evidence="1">Uncharacterized protein</fullName>
    </submittedName>
</protein>
<name>A0A6M3K1D0_9ZZZZ</name>
<proteinExistence type="predicted"/>
<dbReference type="AlphaFoldDB" id="A0A6M3K1D0"/>
<organism evidence="1">
    <name type="scientific">viral metagenome</name>
    <dbReference type="NCBI Taxonomy" id="1070528"/>
    <lineage>
        <taxon>unclassified sequences</taxon>
        <taxon>metagenomes</taxon>
        <taxon>organismal metagenomes</taxon>
    </lineage>
</organism>
<reference evidence="1" key="1">
    <citation type="submission" date="2020-03" db="EMBL/GenBank/DDBJ databases">
        <title>The deep terrestrial virosphere.</title>
        <authorList>
            <person name="Holmfeldt K."/>
            <person name="Nilsson E."/>
            <person name="Simone D."/>
            <person name="Lopez-Fernandez M."/>
            <person name="Wu X."/>
            <person name="de Brujin I."/>
            <person name="Lundin D."/>
            <person name="Andersson A."/>
            <person name="Bertilsson S."/>
            <person name="Dopson M."/>
        </authorList>
    </citation>
    <scope>NUCLEOTIDE SEQUENCE</scope>
    <source>
        <strain evidence="1">MM415A01560</strain>
    </source>
</reference>
<dbReference type="EMBL" id="MT142211">
    <property type="protein sequence ID" value="QJA76216.1"/>
    <property type="molecule type" value="Genomic_DNA"/>
</dbReference>
<gene>
    <name evidence="1" type="ORF">MM415A01560_0017</name>
</gene>
<sequence>MALDAEVGDLLKMEGMVGARESAKLAGVVDRNLVQGLGVVNTTLIQQHGGSADDAATMAALRTAIYVPQKATTA</sequence>
<evidence type="ECO:0000313" key="1">
    <source>
        <dbReference type="EMBL" id="QJA76216.1"/>
    </source>
</evidence>
<accession>A0A6M3K1D0</accession>